<dbReference type="EMBL" id="BK015443">
    <property type="protein sequence ID" value="DAE06910.1"/>
    <property type="molecule type" value="Genomic_DNA"/>
</dbReference>
<organism evidence="1">
    <name type="scientific">Siphoviridae sp. ctL0q1</name>
    <dbReference type="NCBI Taxonomy" id="2825449"/>
    <lineage>
        <taxon>Viruses</taxon>
        <taxon>Duplodnaviria</taxon>
        <taxon>Heunggongvirae</taxon>
        <taxon>Uroviricota</taxon>
        <taxon>Caudoviricetes</taxon>
    </lineage>
</organism>
<accession>A0A8S5PIM0</accession>
<name>A0A8S5PIM0_9CAUD</name>
<reference evidence="1" key="1">
    <citation type="journal article" date="2021" name="Proc. Natl. Acad. Sci. U.S.A.">
        <title>A Catalog of Tens of Thousands of Viruses from Human Metagenomes Reveals Hidden Associations with Chronic Diseases.</title>
        <authorList>
            <person name="Tisza M.J."/>
            <person name="Buck C.B."/>
        </authorList>
    </citation>
    <scope>NUCLEOTIDE SEQUENCE</scope>
    <source>
        <strain evidence="1">CtL0q1</strain>
    </source>
</reference>
<proteinExistence type="predicted"/>
<evidence type="ECO:0000313" key="1">
    <source>
        <dbReference type="EMBL" id="DAE06910.1"/>
    </source>
</evidence>
<protein>
    <submittedName>
        <fullName evidence="1">Uncharacterized protein</fullName>
    </submittedName>
</protein>
<sequence>MAKLTTPIIPRITTFDPTADMTVDFLYTGNQINRNRAVVIDTSTYQTVYDNEQYRMRLDHVFPKGTFTPGKSYQIKVKVFDTYGNESDFSAPTLFYCYSTPSFGFSNLTSGEIVRTANLTLNLFYSQAENDTLKEYQVQLYDYNKILLTTSGNLYDASNMTCSFNQLKNEHEYYVKAVGITKHDMSFDTGLIPFTVKYITIPTNVLFQVKNQSIDGRISLESGVIDIEYRTTNDNYTIKNGELTIGADNVLTYYNGFKIDDEFQVFLKARKLPLNTAVFKMTCPDTGEFLWLEVRNYYGKYYGVLTIPYGNGMGYYNVFSEIPNPYLTDADGNLITDTDDNVLMMSSNDYMDHLTCVYDIEYKKGWYDLKTYFETDKLVEDI</sequence>